<proteinExistence type="predicted"/>
<organism evidence="1 2">
    <name type="scientific">Acinetobacter phage AbTP3phi1</name>
    <dbReference type="NCBI Taxonomy" id="2920932"/>
    <lineage>
        <taxon>Viruses</taxon>
        <taxon>Duplodnaviria</taxon>
        <taxon>Heunggongvirae</taxon>
        <taxon>Uroviricota</taxon>
        <taxon>Caudoviricetes</taxon>
        <taxon>Autographivirales</taxon>
        <taxon>Autoscriptoviridae</taxon>
        <taxon>Beijerinckvirinae</taxon>
        <taxon>Friunavirus</taxon>
        <taxon>Friunavirus AbTP31</taxon>
    </lineage>
</organism>
<protein>
    <submittedName>
        <fullName evidence="1">Uncharacterized protein</fullName>
    </submittedName>
</protein>
<evidence type="ECO:0000313" key="1">
    <source>
        <dbReference type="EMBL" id="UNI74929.1"/>
    </source>
</evidence>
<accession>A0AC61TT96</accession>
<sequence>MVRELASIVCLYVLSVYASMHFYLALCLYCLSMHSLYMYSLYLYT</sequence>
<name>A0AC61TT96_9CAUD</name>
<dbReference type="Proteomes" id="UP000829316">
    <property type="component" value="Segment"/>
</dbReference>
<gene>
    <name evidence="1" type="ORF">CPTAbTP3Phi1_001</name>
</gene>
<reference evidence="1" key="1">
    <citation type="submission" date="2021-12" db="EMBL/GenBank/DDBJ databases">
        <title>Complete genome sequence of Acinetobacter baumannii phage AbTP3phi1.</title>
        <authorList>
            <person name="Le T."/>
            <person name="Hernandez-Morales A."/>
            <person name="Liu M."/>
            <person name="Gill J."/>
            <person name="Bishop-Lilly K.A."/>
            <person name="Henry M."/>
            <person name="Quinoas J."/>
            <person name="Hamilton T."/>
            <person name="Biswas B."/>
        </authorList>
    </citation>
    <scope>NUCLEOTIDE SEQUENCE</scope>
</reference>
<evidence type="ECO:0000313" key="2">
    <source>
        <dbReference type="Proteomes" id="UP000829316"/>
    </source>
</evidence>
<keyword evidence="2" id="KW-1185">Reference proteome</keyword>
<dbReference type="EMBL" id="OL770263">
    <property type="protein sequence ID" value="UNI74929.1"/>
    <property type="molecule type" value="Genomic_DNA"/>
</dbReference>